<keyword evidence="4" id="KW-1185">Reference proteome</keyword>
<gene>
    <name evidence="3" type="primary">SMKI15G0020</name>
    <name evidence="2" type="synonym">SMKI11G0020</name>
    <name evidence="2" type="ORF">SMKI_11G0020</name>
    <name evidence="3" type="ORF">SMKI_15G0020</name>
</gene>
<accession>A0AA35NF29</accession>
<evidence type="ECO:0000256" key="1">
    <source>
        <dbReference type="SAM" id="Phobius"/>
    </source>
</evidence>
<sequence>MAESKSRPQGYEELFETEPIVLPRDTYLNWFSYFFKQHIQLFYFMFFHSVVVIVFGYITFHFEDDLVVFLACFFMVLGFGLLFFYIPLCLDMGGPKYVLDGLDFNCKMNLLVQVIEHKPSISIDTWNRIAYNMNQYAYEHHLFPENSLFYDGSSCYKVFRELAIVPCADRSSNGDNANINQKMKSDTDTSKTNKGYSNKNFELQSYIAKALAVYKESVNNYWAEKYPEVTI</sequence>
<dbReference type="Proteomes" id="UP001161438">
    <property type="component" value="Chromosome 11"/>
</dbReference>
<keyword evidence="1" id="KW-0472">Membrane</keyword>
<keyword evidence="1" id="KW-0812">Transmembrane</keyword>
<dbReference type="EMBL" id="OX365767">
    <property type="protein sequence ID" value="CAI4034557.1"/>
    <property type="molecule type" value="Genomic_DNA"/>
</dbReference>
<dbReference type="InterPro" id="IPR001142">
    <property type="entry name" value="DUP/COS"/>
</dbReference>
<proteinExistence type="predicted"/>
<evidence type="ECO:0008006" key="5">
    <source>
        <dbReference type="Google" id="ProtNLM"/>
    </source>
</evidence>
<organism evidence="3 4">
    <name type="scientific">Saccharomyces mikatae IFO 1815</name>
    <dbReference type="NCBI Taxonomy" id="226126"/>
    <lineage>
        <taxon>Eukaryota</taxon>
        <taxon>Fungi</taxon>
        <taxon>Dikarya</taxon>
        <taxon>Ascomycota</taxon>
        <taxon>Saccharomycotina</taxon>
        <taxon>Saccharomycetes</taxon>
        <taxon>Saccharomycetales</taxon>
        <taxon>Saccharomycetaceae</taxon>
        <taxon>Saccharomyces</taxon>
    </lineage>
</organism>
<protein>
    <recommendedName>
        <fullName evidence="5">YHL044W-like protein</fullName>
    </recommendedName>
</protein>
<dbReference type="GeneID" id="80921072"/>
<dbReference type="EMBL" id="OX365771">
    <property type="protein sequence ID" value="CAI4036164.1"/>
    <property type="molecule type" value="Genomic_DNA"/>
</dbReference>
<dbReference type="Proteomes" id="UP001161438">
    <property type="component" value="Chromosome 15"/>
</dbReference>
<evidence type="ECO:0000313" key="2">
    <source>
        <dbReference type="EMBL" id="CAI4034557.1"/>
    </source>
</evidence>
<feature type="transmembrane region" description="Helical" evidence="1">
    <location>
        <begin position="41"/>
        <end position="60"/>
    </location>
</feature>
<evidence type="ECO:0000313" key="3">
    <source>
        <dbReference type="EMBL" id="CAI4036164.1"/>
    </source>
</evidence>
<name>A0AA35NF29_SACMI</name>
<dbReference type="RefSeq" id="XP_056079284.1">
    <property type="nucleotide sequence ID" value="XM_056225468.1"/>
</dbReference>
<dbReference type="AlphaFoldDB" id="A0AA35NF29"/>
<dbReference type="Pfam" id="PF00674">
    <property type="entry name" value="DUP"/>
    <property type="match status" value="1"/>
</dbReference>
<evidence type="ECO:0000313" key="4">
    <source>
        <dbReference type="Proteomes" id="UP001161438"/>
    </source>
</evidence>
<feature type="transmembrane region" description="Helical" evidence="1">
    <location>
        <begin position="66"/>
        <end position="86"/>
    </location>
</feature>
<keyword evidence="1" id="KW-1133">Transmembrane helix</keyword>
<reference evidence="3" key="1">
    <citation type="submission" date="2022-10" db="EMBL/GenBank/DDBJ databases">
        <authorList>
            <person name="Byrne P K."/>
        </authorList>
    </citation>
    <scope>NUCLEOTIDE SEQUENCE</scope>
    <source>
        <strain evidence="3">IFO1815</strain>
    </source>
</reference>